<evidence type="ECO:0000313" key="11">
    <source>
        <dbReference type="Proteomes" id="UP000000844"/>
    </source>
</evidence>
<keyword evidence="3" id="KW-0813">Transport</keyword>
<feature type="transmembrane region" description="Helical" evidence="8">
    <location>
        <begin position="64"/>
        <end position="83"/>
    </location>
</feature>
<dbReference type="RefSeq" id="WP_013021639.1">
    <property type="nucleotide sequence ID" value="NC_013947.1"/>
</dbReference>
<sequence length="410" mass="42159">MASTTTLPSAAMTPATARAETRHAPLARTIPVFVLTALLATGQMYTAIPLFNAMEASWQVPASAMTWIVSAFAFGYAGGFILFGPLSDRFGHRRVIVTGMAAAGVVTLLTGLAFSMPLAVGLRVLQGLAIGSIPPAIMAYIGTRFAPRQRHVVITSVATSFLASTVLAQVASQLVVASFDWRVVFIGSAVLFGLLALALRWVMLDDAPATGISVRHSYAAIPAVLRTRAIWPVLGAGSLAMGVMVAVYTGIELTGLVHGNGELLGLRASALPIMFALPLLAAPLGRLARRSQIMLGIGLAAAAMVATAVVGSHVVPVAILLAFLVGGLGIVGPASLQTAGDLGGDHRAAASSVAMFIFYVGATVGPMVAAVVAPHGFAALAWTLAAMLALAFALLAPGARRRGHHPPPHF</sequence>
<feature type="transmembrane region" description="Helical" evidence="8">
    <location>
        <begin position="183"/>
        <end position="203"/>
    </location>
</feature>
<comment type="similarity">
    <text evidence="2">Belongs to the major facilitator superfamily.</text>
</comment>
<evidence type="ECO:0000256" key="5">
    <source>
        <dbReference type="ARBA" id="ARBA00022692"/>
    </source>
</evidence>
<evidence type="ECO:0000256" key="7">
    <source>
        <dbReference type="ARBA" id="ARBA00023136"/>
    </source>
</evidence>
<dbReference type="AlphaFoldDB" id="D3Q5K8"/>
<keyword evidence="6 8" id="KW-1133">Transmembrane helix</keyword>
<dbReference type="KEGG" id="sna:Snas_6453"/>
<feature type="transmembrane region" description="Helical" evidence="8">
    <location>
        <begin position="377"/>
        <end position="396"/>
    </location>
</feature>
<feature type="transmembrane region" description="Helical" evidence="8">
    <location>
        <begin position="95"/>
        <end position="114"/>
    </location>
</feature>
<dbReference type="Gene3D" id="1.20.1720.10">
    <property type="entry name" value="Multidrug resistance protein D"/>
    <property type="match status" value="1"/>
</dbReference>
<feature type="transmembrane region" description="Helical" evidence="8">
    <location>
        <begin position="32"/>
        <end position="52"/>
    </location>
</feature>
<dbReference type="eggNOG" id="COG2814">
    <property type="taxonomic scope" value="Bacteria"/>
</dbReference>
<accession>D3Q5K8</accession>
<comment type="subcellular location">
    <subcellularLocation>
        <location evidence="1">Cell membrane</location>
        <topology evidence="1">Multi-pass membrane protein</topology>
    </subcellularLocation>
</comment>
<gene>
    <name evidence="10" type="ordered locus">Snas_6453</name>
</gene>
<feature type="transmembrane region" description="Helical" evidence="8">
    <location>
        <begin position="293"/>
        <end position="311"/>
    </location>
</feature>
<evidence type="ECO:0000256" key="8">
    <source>
        <dbReference type="SAM" id="Phobius"/>
    </source>
</evidence>
<dbReference type="GO" id="GO:0022857">
    <property type="term" value="F:transmembrane transporter activity"/>
    <property type="evidence" value="ECO:0007669"/>
    <property type="project" value="InterPro"/>
</dbReference>
<keyword evidence="4" id="KW-1003">Cell membrane</keyword>
<dbReference type="GO" id="GO:0005886">
    <property type="term" value="C:plasma membrane"/>
    <property type="evidence" value="ECO:0007669"/>
    <property type="project" value="UniProtKB-SubCell"/>
</dbReference>
<keyword evidence="5 8" id="KW-0812">Transmembrane</keyword>
<feature type="transmembrane region" description="Helical" evidence="8">
    <location>
        <begin position="317"/>
        <end position="336"/>
    </location>
</feature>
<keyword evidence="11" id="KW-1185">Reference proteome</keyword>
<evidence type="ECO:0000259" key="9">
    <source>
        <dbReference type="PROSITE" id="PS50850"/>
    </source>
</evidence>
<organism evidence="10 11">
    <name type="scientific">Stackebrandtia nassauensis (strain DSM 44728 / CIP 108903 / NRRL B-16338 / NBRC 102104 / LLR-40K-21)</name>
    <dbReference type="NCBI Taxonomy" id="446470"/>
    <lineage>
        <taxon>Bacteria</taxon>
        <taxon>Bacillati</taxon>
        <taxon>Actinomycetota</taxon>
        <taxon>Actinomycetes</taxon>
        <taxon>Glycomycetales</taxon>
        <taxon>Glycomycetaceae</taxon>
        <taxon>Stackebrandtia</taxon>
    </lineage>
</organism>
<proteinExistence type="inferred from homology"/>
<feature type="transmembrane region" description="Helical" evidence="8">
    <location>
        <begin position="152"/>
        <end position="171"/>
    </location>
</feature>
<evidence type="ECO:0000256" key="4">
    <source>
        <dbReference type="ARBA" id="ARBA00022475"/>
    </source>
</evidence>
<protein>
    <submittedName>
        <fullName evidence="10">Major facilitator superfamily MFS_1</fullName>
    </submittedName>
</protein>
<dbReference type="OrthoDB" id="9787026at2"/>
<evidence type="ECO:0000256" key="1">
    <source>
        <dbReference type="ARBA" id="ARBA00004651"/>
    </source>
</evidence>
<evidence type="ECO:0000256" key="6">
    <source>
        <dbReference type="ARBA" id="ARBA00022989"/>
    </source>
</evidence>
<dbReference type="Proteomes" id="UP000000844">
    <property type="component" value="Chromosome"/>
</dbReference>
<evidence type="ECO:0000256" key="2">
    <source>
        <dbReference type="ARBA" id="ARBA00008335"/>
    </source>
</evidence>
<dbReference type="InterPro" id="IPR020846">
    <property type="entry name" value="MFS_dom"/>
</dbReference>
<dbReference type="PANTHER" id="PTHR43271:SF2">
    <property type="entry name" value="BLL2771 PROTEIN"/>
    <property type="match status" value="1"/>
</dbReference>
<dbReference type="HOGENOM" id="CLU_001265_19_4_11"/>
<dbReference type="SUPFAM" id="SSF103473">
    <property type="entry name" value="MFS general substrate transporter"/>
    <property type="match status" value="1"/>
</dbReference>
<feature type="transmembrane region" description="Helical" evidence="8">
    <location>
        <begin position="120"/>
        <end position="140"/>
    </location>
</feature>
<feature type="transmembrane region" description="Helical" evidence="8">
    <location>
        <begin position="348"/>
        <end position="371"/>
    </location>
</feature>
<name>D3Q5K8_STANL</name>
<dbReference type="Pfam" id="PF07690">
    <property type="entry name" value="MFS_1"/>
    <property type="match status" value="1"/>
</dbReference>
<keyword evidence="7 8" id="KW-0472">Membrane</keyword>
<dbReference type="PANTHER" id="PTHR43271">
    <property type="entry name" value="BLL2771 PROTEIN"/>
    <property type="match status" value="1"/>
</dbReference>
<feature type="transmembrane region" description="Helical" evidence="8">
    <location>
        <begin position="229"/>
        <end position="251"/>
    </location>
</feature>
<evidence type="ECO:0000313" key="10">
    <source>
        <dbReference type="EMBL" id="ADD46068.1"/>
    </source>
</evidence>
<evidence type="ECO:0000256" key="3">
    <source>
        <dbReference type="ARBA" id="ARBA00022448"/>
    </source>
</evidence>
<dbReference type="InterPro" id="IPR011701">
    <property type="entry name" value="MFS"/>
</dbReference>
<dbReference type="EMBL" id="CP001778">
    <property type="protein sequence ID" value="ADD46068.1"/>
    <property type="molecule type" value="Genomic_DNA"/>
</dbReference>
<feature type="domain" description="Major facilitator superfamily (MFS) profile" evidence="9">
    <location>
        <begin position="29"/>
        <end position="403"/>
    </location>
</feature>
<dbReference type="InterPro" id="IPR036259">
    <property type="entry name" value="MFS_trans_sf"/>
</dbReference>
<reference evidence="10 11" key="1">
    <citation type="journal article" date="2009" name="Stand. Genomic Sci.">
        <title>Complete genome sequence of Stackebrandtia nassauensis type strain (LLR-40K-21).</title>
        <authorList>
            <person name="Munk C."/>
            <person name="Lapidus A."/>
            <person name="Copeland A."/>
            <person name="Jando M."/>
            <person name="Mayilraj S."/>
            <person name="Glavina Del Rio T."/>
            <person name="Nolan M."/>
            <person name="Chen F."/>
            <person name="Lucas S."/>
            <person name="Tice H."/>
            <person name="Cheng J.F."/>
            <person name="Han C."/>
            <person name="Detter J.C."/>
            <person name="Bruce D."/>
            <person name="Goodwin L."/>
            <person name="Chain P."/>
            <person name="Pitluck S."/>
            <person name="Goker M."/>
            <person name="Ovchinikova G."/>
            <person name="Pati A."/>
            <person name="Ivanova N."/>
            <person name="Mavromatis K."/>
            <person name="Chen A."/>
            <person name="Palaniappan K."/>
            <person name="Land M."/>
            <person name="Hauser L."/>
            <person name="Chang Y.J."/>
            <person name="Jeffries C.D."/>
            <person name="Bristow J."/>
            <person name="Eisen J.A."/>
            <person name="Markowitz V."/>
            <person name="Hugenholtz P."/>
            <person name="Kyrpides N.C."/>
            <person name="Klenk H.P."/>
        </authorList>
    </citation>
    <scope>NUCLEOTIDE SEQUENCE [LARGE SCALE GENOMIC DNA]</scope>
    <source>
        <strain evidence="11">DSM 44728 / CIP 108903 / NRRL B-16338 / NBRC 102104 / LLR-40K-21</strain>
    </source>
</reference>
<feature type="transmembrane region" description="Helical" evidence="8">
    <location>
        <begin position="263"/>
        <end position="281"/>
    </location>
</feature>
<dbReference type="STRING" id="446470.Snas_6453"/>
<dbReference type="PROSITE" id="PS50850">
    <property type="entry name" value="MFS"/>
    <property type="match status" value="1"/>
</dbReference>